<name>A0A1S4FA85_AEDAE</name>
<keyword evidence="1" id="KW-1133">Transmembrane helix</keyword>
<reference evidence="3" key="1">
    <citation type="submission" date="2005-10" db="EMBL/GenBank/DDBJ databases">
        <authorList>
            <person name="Loftus B.J."/>
            <person name="Nene V.M."/>
            <person name="Hannick L.I."/>
            <person name="Bidwell S."/>
            <person name="Haas B."/>
            <person name="Amedeo P."/>
            <person name="Orvis J."/>
            <person name="Wortman J.R."/>
            <person name="White O.R."/>
            <person name="Salzberg S."/>
            <person name="Shumway M."/>
            <person name="Koo H."/>
            <person name="Zhao Y."/>
            <person name="Holmes M."/>
            <person name="Miller J."/>
            <person name="Schatz M."/>
            <person name="Pop M."/>
            <person name="Pai G."/>
            <person name="Utterback T."/>
            <person name="Rogers Y.-H."/>
            <person name="Kravitz S."/>
            <person name="Fraser C.M."/>
        </authorList>
    </citation>
    <scope>NUCLEOTIDE SEQUENCE</scope>
    <source>
        <strain evidence="3">Liverpool</strain>
    </source>
</reference>
<keyword evidence="1" id="KW-0812">Transmembrane</keyword>
<dbReference type="AlphaFoldDB" id="A0A1S4FA85"/>
<dbReference type="EMBL" id="CH477336">
    <property type="protein sequence ID" value="EAT43207.1"/>
    <property type="molecule type" value="Genomic_DNA"/>
</dbReference>
<dbReference type="HOGENOM" id="CLU_121608_0_0_1"/>
<evidence type="ECO:0000313" key="4">
    <source>
        <dbReference type="Proteomes" id="UP000682892"/>
    </source>
</evidence>
<dbReference type="OrthoDB" id="8174264at2759"/>
<evidence type="ECO:0000256" key="2">
    <source>
        <dbReference type="SAM" id="SignalP"/>
    </source>
</evidence>
<accession>A0A1S4FA85</accession>
<dbReference type="KEGG" id="aag:5566329"/>
<reference evidence="3" key="2">
    <citation type="journal article" date="2007" name="Science">
        <title>Genome sequence of Aedes aegypti, a major arbovirus vector.</title>
        <authorList>
            <person name="Nene V."/>
            <person name="Wortman J.R."/>
            <person name="Lawson D."/>
            <person name="Haas B."/>
            <person name="Kodira C."/>
            <person name="Tu Z.J."/>
            <person name="Loftus B."/>
            <person name="Xi Z."/>
            <person name="Megy K."/>
            <person name="Grabherr M."/>
            <person name="Ren Q."/>
            <person name="Zdobnov E.M."/>
            <person name="Lobo N.F."/>
            <person name="Campbell K.S."/>
            <person name="Brown S.E."/>
            <person name="Bonaldo M.F."/>
            <person name="Zhu J."/>
            <person name="Sinkins S.P."/>
            <person name="Hogenkamp D.G."/>
            <person name="Amedeo P."/>
            <person name="Arensburger P."/>
            <person name="Atkinson P.W."/>
            <person name="Bidwell S."/>
            <person name="Biedler J."/>
            <person name="Birney E."/>
            <person name="Bruggner R.V."/>
            <person name="Costas J."/>
            <person name="Coy M.R."/>
            <person name="Crabtree J."/>
            <person name="Crawford M."/>
            <person name="Debruyn B."/>
            <person name="Decaprio D."/>
            <person name="Eiglmeier K."/>
            <person name="Eisenstadt E."/>
            <person name="El-Dorry H."/>
            <person name="Gelbart W.M."/>
            <person name="Gomes S.L."/>
            <person name="Hammond M."/>
            <person name="Hannick L.I."/>
            <person name="Hogan J.R."/>
            <person name="Holmes M.H."/>
            <person name="Jaffe D."/>
            <person name="Johnston J.S."/>
            <person name="Kennedy R.C."/>
            <person name="Koo H."/>
            <person name="Kravitz S."/>
            <person name="Kriventseva E.V."/>
            <person name="Kulp D."/>
            <person name="Labutti K."/>
            <person name="Lee E."/>
            <person name="Li S."/>
            <person name="Lovin D.D."/>
            <person name="Mao C."/>
            <person name="Mauceli E."/>
            <person name="Menck C.F."/>
            <person name="Miller J.R."/>
            <person name="Montgomery P."/>
            <person name="Mori A."/>
            <person name="Nascimento A.L."/>
            <person name="Naveira H.F."/>
            <person name="Nusbaum C."/>
            <person name="O'leary S."/>
            <person name="Orvis J."/>
            <person name="Pertea M."/>
            <person name="Quesneville H."/>
            <person name="Reidenbach K.R."/>
            <person name="Rogers Y.H."/>
            <person name="Roth C.W."/>
            <person name="Schneider J.R."/>
            <person name="Schatz M."/>
            <person name="Shumway M."/>
            <person name="Stanke M."/>
            <person name="Stinson E.O."/>
            <person name="Tubio J.M."/>
            <person name="Vanzee J.P."/>
            <person name="Verjovski-Almeida S."/>
            <person name="Werner D."/>
            <person name="White O."/>
            <person name="Wyder S."/>
            <person name="Zeng Q."/>
            <person name="Zhao Q."/>
            <person name="Zhao Y."/>
            <person name="Hill C.A."/>
            <person name="Raikhel A.S."/>
            <person name="Soares M.B."/>
            <person name="Knudson D.L."/>
            <person name="Lee N.H."/>
            <person name="Galagan J."/>
            <person name="Salzberg S.L."/>
            <person name="Paulsen I.T."/>
            <person name="Dimopoulos G."/>
            <person name="Collins F.H."/>
            <person name="Birren B."/>
            <person name="Fraser-Liggett C.M."/>
            <person name="Severson D.W."/>
        </authorList>
    </citation>
    <scope>NUCLEOTIDE SEQUENCE [LARGE SCALE GENOMIC DNA]</scope>
    <source>
        <strain evidence="3">Liverpool</strain>
    </source>
</reference>
<gene>
    <name evidence="3" type="ORF">AaeL_AAEL005316</name>
</gene>
<dbReference type="OMA" id="PRACILE"/>
<organism evidence="3 4">
    <name type="scientific">Aedes aegypti</name>
    <name type="common">Yellowfever mosquito</name>
    <name type="synonym">Culex aegypti</name>
    <dbReference type="NCBI Taxonomy" id="7159"/>
    <lineage>
        <taxon>Eukaryota</taxon>
        <taxon>Metazoa</taxon>
        <taxon>Ecdysozoa</taxon>
        <taxon>Arthropoda</taxon>
        <taxon>Hexapoda</taxon>
        <taxon>Insecta</taxon>
        <taxon>Pterygota</taxon>
        <taxon>Neoptera</taxon>
        <taxon>Endopterygota</taxon>
        <taxon>Diptera</taxon>
        <taxon>Nematocera</taxon>
        <taxon>Culicoidea</taxon>
        <taxon>Culicidae</taxon>
        <taxon>Culicinae</taxon>
        <taxon>Aedini</taxon>
        <taxon>Aedes</taxon>
        <taxon>Stegomyia</taxon>
    </lineage>
</organism>
<evidence type="ECO:0000256" key="1">
    <source>
        <dbReference type="SAM" id="Phobius"/>
    </source>
</evidence>
<sequence length="192" mass="21770">MKVLNVVPAAYLFLVALLSTTTYSGTSVQAQEPLFELPVQLIGFPVIILSVRLANFAKKLAYSVNPKTYQSRSRRETLAGAGELTDEEISRMAVDVAQAERKILQEFGPKACIEEEPCRLHAVRSTRTTSAPGDYQPDWNDILKNYKVRASGMKQWYLLSVFIGDYIRDVQFCKQLSKRLACDRNQKEFVRD</sequence>
<keyword evidence="1" id="KW-0472">Membrane</keyword>
<feature type="chain" id="PRO_5036479004" evidence="2">
    <location>
        <begin position="25"/>
        <end position="192"/>
    </location>
</feature>
<feature type="transmembrane region" description="Helical" evidence="1">
    <location>
        <begin position="40"/>
        <end position="57"/>
    </location>
</feature>
<evidence type="ECO:0000313" key="3">
    <source>
        <dbReference type="EMBL" id="EAT43207.1"/>
    </source>
</evidence>
<dbReference type="Proteomes" id="UP000682892">
    <property type="component" value="Chromosome 2"/>
</dbReference>
<feature type="signal peptide" evidence="2">
    <location>
        <begin position="1"/>
        <end position="24"/>
    </location>
</feature>
<reference evidence="3" key="3">
    <citation type="submission" date="2012-09" db="EMBL/GenBank/DDBJ databases">
        <authorList>
            <consortium name="VectorBase"/>
        </authorList>
    </citation>
    <scope>NUCLEOTIDE SEQUENCE</scope>
    <source>
        <strain evidence="3">Liverpool</strain>
    </source>
</reference>
<protein>
    <submittedName>
        <fullName evidence="3">AAEL005316-PA</fullName>
    </submittedName>
</protein>
<proteinExistence type="predicted"/>
<keyword evidence="2" id="KW-0732">Signal</keyword>